<dbReference type="EMBL" id="JBHTEK010000001">
    <property type="protein sequence ID" value="MFC7669813.1"/>
    <property type="molecule type" value="Genomic_DNA"/>
</dbReference>
<keyword evidence="3" id="KW-1185">Reference proteome</keyword>
<protein>
    <submittedName>
        <fullName evidence="2">NFACT RNA binding domain-containing protein</fullName>
    </submittedName>
</protein>
<dbReference type="Proteomes" id="UP001596513">
    <property type="component" value="Unassembled WGS sequence"/>
</dbReference>
<dbReference type="Pfam" id="PF05833">
    <property type="entry name" value="NFACT_N"/>
    <property type="match status" value="1"/>
</dbReference>
<dbReference type="PANTHER" id="PTHR15239">
    <property type="entry name" value="NUCLEAR EXPORT MEDIATOR FACTOR NEMF"/>
    <property type="match status" value="1"/>
</dbReference>
<evidence type="ECO:0000313" key="2">
    <source>
        <dbReference type="EMBL" id="MFC7669813.1"/>
    </source>
</evidence>
<proteinExistence type="predicted"/>
<comment type="caution">
    <text evidence="2">The sequence shown here is derived from an EMBL/GenBank/DDBJ whole genome shotgun (WGS) entry which is preliminary data.</text>
</comment>
<dbReference type="PANTHER" id="PTHR15239:SF6">
    <property type="entry name" value="RIBOSOME QUALITY CONTROL COMPLEX SUBUNIT NEMF"/>
    <property type="match status" value="1"/>
</dbReference>
<gene>
    <name evidence="2" type="ORF">ACFQT0_22410</name>
</gene>
<dbReference type="InterPro" id="IPR008532">
    <property type="entry name" value="NFACT_RNA-bd"/>
</dbReference>
<dbReference type="RefSeq" id="WP_380205288.1">
    <property type="nucleotide sequence ID" value="NZ_JBHTEK010000001.1"/>
</dbReference>
<accession>A0ABW2UBW6</accession>
<dbReference type="Pfam" id="PF05670">
    <property type="entry name" value="NFACT-R_1"/>
    <property type="match status" value="1"/>
</dbReference>
<evidence type="ECO:0000259" key="1">
    <source>
        <dbReference type="Pfam" id="PF05670"/>
    </source>
</evidence>
<sequence length="335" mass="37651">MLAQLEKPAHYYIIQLDGRTRLSLLPLGDLLDALPGNDPIAALRRFVPMALGRRALEMETRQLRQMLERRADEASTAAAHARQRLHALAHEAGYRHTADLIMANLHDIPAGAAQVEVLDFYTNLPKLIKLKPTEKPQRTAENLYRKGKNQQIEERQLAERIVRREAEALTALERLEELEQLPALAELRGLRTWRKQHGLDPAPAAAKAATELPFKVFEDRGFTILVGRNAANNDLLTQKYAHKDDLWLHAKDVTGSHVVIRHRAGQTVPEPVVEHAAQLAGWYSRRQHDTLCPVTVTPKKFVRKPKGALPGQVVVERERVVLVKPGNPFDGVDAL</sequence>
<name>A0ABW2UBW6_9BACT</name>
<evidence type="ECO:0000313" key="3">
    <source>
        <dbReference type="Proteomes" id="UP001596513"/>
    </source>
</evidence>
<reference evidence="3" key="1">
    <citation type="journal article" date="2019" name="Int. J. Syst. Evol. Microbiol.">
        <title>The Global Catalogue of Microorganisms (GCM) 10K type strain sequencing project: providing services to taxonomists for standard genome sequencing and annotation.</title>
        <authorList>
            <consortium name="The Broad Institute Genomics Platform"/>
            <consortium name="The Broad Institute Genome Sequencing Center for Infectious Disease"/>
            <person name="Wu L."/>
            <person name="Ma J."/>
        </authorList>
    </citation>
    <scope>NUCLEOTIDE SEQUENCE [LARGE SCALE GENOMIC DNA]</scope>
    <source>
        <strain evidence="3">JCM 19635</strain>
    </source>
</reference>
<dbReference type="InterPro" id="IPR051608">
    <property type="entry name" value="RQC_Subunit_NEMF"/>
</dbReference>
<organism evidence="2 3">
    <name type="scientific">Hymenobacter humi</name>
    <dbReference type="NCBI Taxonomy" id="1411620"/>
    <lineage>
        <taxon>Bacteria</taxon>
        <taxon>Pseudomonadati</taxon>
        <taxon>Bacteroidota</taxon>
        <taxon>Cytophagia</taxon>
        <taxon>Cytophagales</taxon>
        <taxon>Hymenobacteraceae</taxon>
        <taxon>Hymenobacter</taxon>
    </lineage>
</organism>
<feature type="domain" description="NFACT RNA-binding" evidence="1">
    <location>
        <begin position="218"/>
        <end position="307"/>
    </location>
</feature>